<proteinExistence type="inferred from homology"/>
<feature type="transmembrane region" description="Helical" evidence="8">
    <location>
        <begin position="321"/>
        <end position="342"/>
    </location>
</feature>
<dbReference type="GO" id="GO:0005886">
    <property type="term" value="C:plasma membrane"/>
    <property type="evidence" value="ECO:0007669"/>
    <property type="project" value="UniProtKB-SubCell"/>
</dbReference>
<evidence type="ECO:0000256" key="5">
    <source>
        <dbReference type="ARBA" id="ARBA00022692"/>
    </source>
</evidence>
<feature type="transmembrane region" description="Helical" evidence="8">
    <location>
        <begin position="408"/>
        <end position="429"/>
    </location>
</feature>
<keyword evidence="7 8" id="KW-0472">Membrane</keyword>
<evidence type="ECO:0000259" key="9">
    <source>
        <dbReference type="PROSITE" id="PS51012"/>
    </source>
</evidence>
<feature type="transmembrane region" description="Helical" evidence="8">
    <location>
        <begin position="238"/>
        <end position="258"/>
    </location>
</feature>
<feature type="domain" description="ABC transmembrane type-2" evidence="9">
    <location>
        <begin position="197"/>
        <end position="433"/>
    </location>
</feature>
<evidence type="ECO:0000256" key="3">
    <source>
        <dbReference type="ARBA" id="ARBA00022448"/>
    </source>
</evidence>
<dbReference type="InterPro" id="IPR051449">
    <property type="entry name" value="ABC-2_transporter_component"/>
</dbReference>
<dbReference type="AlphaFoldDB" id="A0A3B0T3T5"/>
<reference evidence="10" key="1">
    <citation type="submission" date="2018-06" db="EMBL/GenBank/DDBJ databases">
        <authorList>
            <person name="Zhirakovskaya E."/>
        </authorList>
    </citation>
    <scope>NUCLEOTIDE SEQUENCE</scope>
</reference>
<protein>
    <recommendedName>
        <fullName evidence="9">ABC transmembrane type-2 domain-containing protein</fullName>
    </recommendedName>
</protein>
<keyword evidence="3" id="KW-0813">Transport</keyword>
<evidence type="ECO:0000313" key="10">
    <source>
        <dbReference type="EMBL" id="VAW13005.1"/>
    </source>
</evidence>
<feature type="transmembrane region" description="Helical" evidence="8">
    <location>
        <begin position="285"/>
        <end position="309"/>
    </location>
</feature>
<dbReference type="GO" id="GO:0140359">
    <property type="term" value="F:ABC-type transporter activity"/>
    <property type="evidence" value="ECO:0007669"/>
    <property type="project" value="InterPro"/>
</dbReference>
<dbReference type="PROSITE" id="PS51012">
    <property type="entry name" value="ABC_TM2"/>
    <property type="match status" value="1"/>
</dbReference>
<evidence type="ECO:0000256" key="7">
    <source>
        <dbReference type="ARBA" id="ARBA00023136"/>
    </source>
</evidence>
<accession>A0A3B0T3T5</accession>
<comment type="subcellular location">
    <subcellularLocation>
        <location evidence="1">Cell membrane</location>
        <topology evidence="1">Multi-pass membrane protein</topology>
    </subcellularLocation>
</comment>
<evidence type="ECO:0000256" key="8">
    <source>
        <dbReference type="SAM" id="Phobius"/>
    </source>
</evidence>
<feature type="transmembrane region" description="Helical" evidence="8">
    <location>
        <begin position="32"/>
        <end position="52"/>
    </location>
</feature>
<dbReference type="PANTHER" id="PTHR30294">
    <property type="entry name" value="MEMBRANE COMPONENT OF ABC TRANSPORTER YHHJ-RELATED"/>
    <property type="match status" value="1"/>
</dbReference>
<dbReference type="Pfam" id="PF12698">
    <property type="entry name" value="ABC2_membrane_3"/>
    <property type="match status" value="1"/>
</dbReference>
<dbReference type="InterPro" id="IPR013525">
    <property type="entry name" value="ABC2_TM"/>
</dbReference>
<evidence type="ECO:0000256" key="4">
    <source>
        <dbReference type="ARBA" id="ARBA00022475"/>
    </source>
</evidence>
<dbReference type="InterPro" id="IPR047817">
    <property type="entry name" value="ABC2_TM_bact-type"/>
</dbReference>
<gene>
    <name evidence="10" type="ORF">MNBD_BACTEROID03-1805</name>
</gene>
<name>A0A3B0T3T5_9ZZZZ</name>
<evidence type="ECO:0000256" key="2">
    <source>
        <dbReference type="ARBA" id="ARBA00007783"/>
    </source>
</evidence>
<evidence type="ECO:0000256" key="6">
    <source>
        <dbReference type="ARBA" id="ARBA00022989"/>
    </source>
</evidence>
<dbReference type="PANTHER" id="PTHR30294:SF38">
    <property type="entry name" value="TRANSPORT PERMEASE PROTEIN"/>
    <property type="match status" value="1"/>
</dbReference>
<dbReference type="Gene3D" id="3.40.1710.10">
    <property type="entry name" value="abc type-2 transporter like domain"/>
    <property type="match status" value="1"/>
</dbReference>
<dbReference type="EMBL" id="UOEL01000097">
    <property type="protein sequence ID" value="VAW13005.1"/>
    <property type="molecule type" value="Genomic_DNA"/>
</dbReference>
<keyword evidence="5 8" id="KW-0812">Transmembrane</keyword>
<organism evidence="10">
    <name type="scientific">hydrothermal vent metagenome</name>
    <dbReference type="NCBI Taxonomy" id="652676"/>
    <lineage>
        <taxon>unclassified sequences</taxon>
        <taxon>metagenomes</taxon>
        <taxon>ecological metagenomes</taxon>
    </lineage>
</organism>
<keyword evidence="6 8" id="KW-1133">Transmembrane helix</keyword>
<keyword evidence="4" id="KW-1003">Cell membrane</keyword>
<evidence type="ECO:0000256" key="1">
    <source>
        <dbReference type="ARBA" id="ARBA00004651"/>
    </source>
</evidence>
<sequence length="436" mass="48746">MYFYRKPEKHLETMHKLRASIRKEFKLLIRDIGGLAILFIMPVLLVIVITLVQDSTFKTIKDTKIPILVVDNDKGEVSQNILESLNNSNSLEVLQKDSEEEAVKLVFSGKYQLAIVIPKNLSSDLEKKVNENVDGILAKFGLEEEENIPQANIKIEQKEVKLYFDPATRQSFKSSVKNGIDKMISKIETKSIYKAFQEELADDESAIIFETESFIVFKEIVPGKDKQEAIPNSTQHNIPAWTLFAIFFIILPLSINMVKEKTQGTFVRLRTNPVSYATVLAGKTIVYVAICQVQFAIMLLLGVYLFPMIGLPELDVSGKLPLLFVVSIFAGLAAVGLGLLLGTVAKTQEQSAPFGATLVVILAALGGVWVPVFAMPKFMQLLSNISPMNWGLNGFYDVFLRNVGFIEIVPEISLLFLFFVLTTLIAIIYNERKNAV</sequence>
<feature type="transmembrane region" description="Helical" evidence="8">
    <location>
        <begin position="354"/>
        <end position="374"/>
    </location>
</feature>
<comment type="similarity">
    <text evidence="2">Belongs to the ABC-2 integral membrane protein family.</text>
</comment>